<dbReference type="Pfam" id="PF00474">
    <property type="entry name" value="SSF"/>
    <property type="match status" value="1"/>
</dbReference>
<feature type="transmembrane region" description="Helical" evidence="8">
    <location>
        <begin position="301"/>
        <end position="322"/>
    </location>
</feature>
<feature type="transmembrane region" description="Helical" evidence="8">
    <location>
        <begin position="152"/>
        <end position="171"/>
    </location>
</feature>
<feature type="transmembrane region" description="Helical" evidence="8">
    <location>
        <begin position="379"/>
        <end position="400"/>
    </location>
</feature>
<dbReference type="Proteomes" id="UP000664480">
    <property type="component" value="Unassembled WGS sequence"/>
</dbReference>
<dbReference type="CDD" id="cd11474">
    <property type="entry name" value="SLC5sbd_CHT"/>
    <property type="match status" value="1"/>
</dbReference>
<evidence type="ECO:0000256" key="5">
    <source>
        <dbReference type="ARBA" id="ARBA00022989"/>
    </source>
</evidence>
<keyword evidence="6 8" id="KW-0472">Membrane</keyword>
<feature type="transmembrane region" description="Helical" evidence="8">
    <location>
        <begin position="6"/>
        <end position="24"/>
    </location>
</feature>
<dbReference type="PANTHER" id="PTHR48086:SF7">
    <property type="entry name" value="SODIUM-SOLUTE SYMPORTER-RELATED"/>
    <property type="match status" value="1"/>
</dbReference>
<dbReference type="PROSITE" id="PS50283">
    <property type="entry name" value="NA_SOLUT_SYMP_3"/>
    <property type="match status" value="1"/>
</dbReference>
<keyword evidence="4 8" id="KW-0812">Transmembrane</keyword>
<feature type="transmembrane region" description="Helical" evidence="8">
    <location>
        <begin position="183"/>
        <end position="203"/>
    </location>
</feature>
<dbReference type="Gene3D" id="1.20.1730.10">
    <property type="entry name" value="Sodium/glucose cotransporter"/>
    <property type="match status" value="1"/>
</dbReference>
<evidence type="ECO:0000256" key="2">
    <source>
        <dbReference type="ARBA" id="ARBA00006434"/>
    </source>
</evidence>
<keyword evidence="3" id="KW-0813">Transport</keyword>
<feature type="transmembrane region" description="Helical" evidence="8">
    <location>
        <begin position="115"/>
        <end position="140"/>
    </location>
</feature>
<evidence type="ECO:0000256" key="7">
    <source>
        <dbReference type="RuleBase" id="RU362091"/>
    </source>
</evidence>
<reference evidence="9 10" key="1">
    <citation type="submission" date="2021-03" db="EMBL/GenBank/DDBJ databases">
        <title>novel species isolated from a fishpond in China.</title>
        <authorList>
            <person name="Lu H."/>
            <person name="Cai Z."/>
        </authorList>
    </citation>
    <scope>NUCLEOTIDE SEQUENCE [LARGE SCALE GENOMIC DNA]</scope>
    <source>
        <strain evidence="9 10">YJ13C</strain>
    </source>
</reference>
<evidence type="ECO:0000256" key="1">
    <source>
        <dbReference type="ARBA" id="ARBA00004141"/>
    </source>
</evidence>
<keyword evidence="5 8" id="KW-1133">Transmembrane helix</keyword>
<evidence type="ECO:0000313" key="10">
    <source>
        <dbReference type="Proteomes" id="UP000664480"/>
    </source>
</evidence>
<sequence>MLLTAIIIYLAITVGIGAWSTRLVKSSNDFVLAGRSLPLFLSASALFATWFGSETIFGASSVYLEEGLQGVIEDPFGGALCLVLFGMFYLRPMYRMGVLTIGDVFKKIFGKKIEFFSSVFMVPAYFGYVAAQLVALSLVLGSITDLSLTEGILISSAIVVFYTFLGGMWAISITDFIQTTMIVVGLVWVSIMIAQEAGGVSAIIAQSPEESFQFFPDSNPISWINYFGAWIILGLGSIPSQDIYQRVMSSKSGKVAVQSTYLAGGFYLSFGLLPLFIALGAKVLYPELYLENQQMLLPTMILAHGGLPIQIVFFGALISAIMSTTSSGLLAPAAIISENLVKPYFGERLKDKNLLWILRTNIVFVAIIATTIATMESNIYDLVAGASILMLVSLFVPLTAGLYWKKANAAGALLSMFIGMVAYLVADQFESMIPSHLIGLIFSILAMIIGSYAFPARTLTNDELS</sequence>
<name>A0ABS3CH25_9BACT</name>
<comment type="similarity">
    <text evidence="2 7">Belongs to the sodium:solute symporter (SSF) (TC 2.A.21) family.</text>
</comment>
<feature type="transmembrane region" description="Helical" evidence="8">
    <location>
        <begin position="261"/>
        <end position="281"/>
    </location>
</feature>
<evidence type="ECO:0000256" key="3">
    <source>
        <dbReference type="ARBA" id="ARBA00022448"/>
    </source>
</evidence>
<evidence type="ECO:0000256" key="8">
    <source>
        <dbReference type="SAM" id="Phobius"/>
    </source>
</evidence>
<evidence type="ECO:0000256" key="6">
    <source>
        <dbReference type="ARBA" id="ARBA00023136"/>
    </source>
</evidence>
<feature type="transmembrane region" description="Helical" evidence="8">
    <location>
        <begin position="36"/>
        <end position="64"/>
    </location>
</feature>
<dbReference type="InterPro" id="IPR001734">
    <property type="entry name" value="Na/solute_symporter"/>
</dbReference>
<dbReference type="InterPro" id="IPR050277">
    <property type="entry name" value="Sodium:Solute_Symporter"/>
</dbReference>
<feature type="transmembrane region" description="Helical" evidence="8">
    <location>
        <begin position="76"/>
        <end position="94"/>
    </location>
</feature>
<dbReference type="InterPro" id="IPR038377">
    <property type="entry name" value="Na/Glc_symporter_sf"/>
</dbReference>
<evidence type="ECO:0000313" key="9">
    <source>
        <dbReference type="EMBL" id="MBN7816396.1"/>
    </source>
</evidence>
<dbReference type="PANTHER" id="PTHR48086">
    <property type="entry name" value="SODIUM/PROLINE SYMPORTER-RELATED"/>
    <property type="match status" value="1"/>
</dbReference>
<protein>
    <submittedName>
        <fullName evidence="9">Sodium:solute symporter family protein</fullName>
    </submittedName>
</protein>
<proteinExistence type="inferred from homology"/>
<feature type="transmembrane region" description="Helical" evidence="8">
    <location>
        <begin position="223"/>
        <end position="240"/>
    </location>
</feature>
<comment type="caution">
    <text evidence="9">The sequence shown here is derived from an EMBL/GenBank/DDBJ whole genome shotgun (WGS) entry which is preliminary data.</text>
</comment>
<dbReference type="EMBL" id="JAFKCU010000003">
    <property type="protein sequence ID" value="MBN7816396.1"/>
    <property type="molecule type" value="Genomic_DNA"/>
</dbReference>
<feature type="transmembrane region" description="Helical" evidence="8">
    <location>
        <begin position="354"/>
        <end position="373"/>
    </location>
</feature>
<evidence type="ECO:0000256" key="4">
    <source>
        <dbReference type="ARBA" id="ARBA00022692"/>
    </source>
</evidence>
<comment type="subcellular location">
    <subcellularLocation>
        <location evidence="1">Membrane</location>
        <topology evidence="1">Multi-pass membrane protein</topology>
    </subcellularLocation>
</comment>
<organism evidence="9 10">
    <name type="scientific">Algoriphagus pacificus</name>
    <dbReference type="NCBI Taxonomy" id="2811234"/>
    <lineage>
        <taxon>Bacteria</taxon>
        <taxon>Pseudomonadati</taxon>
        <taxon>Bacteroidota</taxon>
        <taxon>Cytophagia</taxon>
        <taxon>Cytophagales</taxon>
        <taxon>Cyclobacteriaceae</taxon>
        <taxon>Algoriphagus</taxon>
    </lineage>
</organism>
<feature type="transmembrane region" description="Helical" evidence="8">
    <location>
        <begin position="432"/>
        <end position="454"/>
    </location>
</feature>
<feature type="transmembrane region" description="Helical" evidence="8">
    <location>
        <begin position="407"/>
        <end position="426"/>
    </location>
</feature>
<dbReference type="RefSeq" id="WP_206587075.1">
    <property type="nucleotide sequence ID" value="NZ_JAFKCU010000003.1"/>
</dbReference>
<gene>
    <name evidence="9" type="ORF">J0A69_13185</name>
</gene>
<keyword evidence="10" id="KW-1185">Reference proteome</keyword>
<accession>A0ABS3CH25</accession>